<keyword evidence="7" id="KW-0645">Protease</keyword>
<dbReference type="SUPFAM" id="SSF46600">
    <property type="entry name" value="C-terminal UvrC-binding domain of UvrB"/>
    <property type="match status" value="1"/>
</dbReference>
<sequence>MNCEKCNQNQATIQLYMNINGKRVEMPLCASCYAEVRNQANFGANEFPGAGGSPFDDIFRQLSGAAANQSNREQRSQANPQVQTQTSGGGNGLLDEFGTNLTDMAKNDQLDPVIGRDKEIKRVIEILNRRNKNNPVLIGEPGVGKTAVVEGLANAIVAGNVPSKLMNKEVILLDVASLVSGTGIRGQFEERMKQLIKELQERKNTILFIDEVHTIVGAGSAEGSMDAGNILKPALARGDLQMIGATTLKEYRTIEKDAALERRFQPVTVNEPSTKETLTILNGLKPKYEDFHEVVYSPEALRAAVELSSRYIQDRHLPDKAIDLMDEVGSKYNLAIEKLDENTVSERVARLEDEKNQALQMEDYEKAAKIRDEITRLEENKTSNSFSERPVIQASDIQAIIEEKTGIPVGRLQEDEQSKMKNLESNLTGKVIGQEDAVKKVAKAIRRSRVGLKSKNRPIGSFLFVGPTGVGKTELGRTLARELFGTSEAMIRLDMSEFMEKHSVSKLIGSPPGYVGHEEAGQLTEKVRRNPYSIILLDEIEKAHPDVQHMFLQILEDGRLTDSQGRTVSFKDTVIIMTSNAGATETEASVGFNTATDTKLEKGSDILAKLGAYFKPEFLNRLDSVIEFKSLEKEDLVQIIDLMLVDLNAMLAQEGVTIDVSKEVKEHLIELGYDPKFGARPLRRTIQEHLEDAIADSLIDQPEAKNLTATLNDDKEIIITEQVTA</sequence>
<dbReference type="Gene3D" id="1.10.8.60">
    <property type="match status" value="2"/>
</dbReference>
<dbReference type="Gene3D" id="3.40.50.300">
    <property type="entry name" value="P-loop containing nucleotide triphosphate hydrolases"/>
    <property type="match status" value="2"/>
</dbReference>
<dbReference type="CDD" id="cd19499">
    <property type="entry name" value="RecA-like_ClpB_Hsp104-like"/>
    <property type="match status" value="1"/>
</dbReference>
<dbReference type="PANTHER" id="PTHR11638">
    <property type="entry name" value="ATP-DEPENDENT CLP PROTEASE"/>
    <property type="match status" value="1"/>
</dbReference>
<dbReference type="PROSITE" id="PS00871">
    <property type="entry name" value="CLPAB_2"/>
    <property type="match status" value="1"/>
</dbReference>
<dbReference type="InterPro" id="IPR027417">
    <property type="entry name" value="P-loop_NTPase"/>
</dbReference>
<dbReference type="InterPro" id="IPR003593">
    <property type="entry name" value="AAA+_ATPase"/>
</dbReference>
<dbReference type="Gene3D" id="4.10.860.10">
    <property type="entry name" value="UVR domain"/>
    <property type="match status" value="1"/>
</dbReference>
<dbReference type="Proteomes" id="UP000580683">
    <property type="component" value="Unassembled WGS sequence"/>
</dbReference>
<dbReference type="SUPFAM" id="SSF52540">
    <property type="entry name" value="P-loop containing nucleoside triphosphate hydrolases"/>
    <property type="match status" value="2"/>
</dbReference>
<dbReference type="PRINTS" id="PR00300">
    <property type="entry name" value="CLPPROTEASEA"/>
</dbReference>
<dbReference type="InterPro" id="IPR018368">
    <property type="entry name" value="ClpA/B_CS1"/>
</dbReference>
<dbReference type="GO" id="GO:0005737">
    <property type="term" value="C:cytoplasm"/>
    <property type="evidence" value="ECO:0007669"/>
    <property type="project" value="TreeGrafter"/>
</dbReference>
<dbReference type="InterPro" id="IPR003959">
    <property type="entry name" value="ATPase_AAA_core"/>
</dbReference>
<comment type="similarity">
    <text evidence="4">Belongs to the ClpA/ClpB family.</text>
</comment>
<keyword evidence="7" id="KW-0378">Hydrolase</keyword>
<proteinExistence type="inferred from homology"/>
<comment type="caution">
    <text evidence="7">The sequence shown here is derived from an EMBL/GenBank/DDBJ whole genome shotgun (WGS) entry which is preliminary data.</text>
</comment>
<dbReference type="InterPro" id="IPR041546">
    <property type="entry name" value="ClpA/ClpB_AAA_lid"/>
</dbReference>
<dbReference type="InterPro" id="IPR028299">
    <property type="entry name" value="ClpA/B_CS2"/>
</dbReference>
<dbReference type="GO" id="GO:0034605">
    <property type="term" value="P:cellular response to heat"/>
    <property type="evidence" value="ECO:0007669"/>
    <property type="project" value="TreeGrafter"/>
</dbReference>
<dbReference type="SMART" id="SM00382">
    <property type="entry name" value="AAA"/>
    <property type="match status" value="2"/>
</dbReference>
<dbReference type="SMART" id="SM01086">
    <property type="entry name" value="ClpB_D2-small"/>
    <property type="match status" value="1"/>
</dbReference>
<evidence type="ECO:0000259" key="6">
    <source>
        <dbReference type="PROSITE" id="PS50151"/>
    </source>
</evidence>
<dbReference type="Pfam" id="PF00004">
    <property type="entry name" value="AAA"/>
    <property type="match status" value="1"/>
</dbReference>
<evidence type="ECO:0000256" key="5">
    <source>
        <dbReference type="SAM" id="MobiDB-lite"/>
    </source>
</evidence>
<evidence type="ECO:0000256" key="3">
    <source>
        <dbReference type="ARBA" id="ARBA00023186"/>
    </source>
</evidence>
<dbReference type="InterPro" id="IPR001270">
    <property type="entry name" value="ClpA/B"/>
</dbReference>
<dbReference type="RefSeq" id="WP_185529572.1">
    <property type="nucleotide sequence ID" value="NZ_JAASWI010000001.1"/>
</dbReference>
<dbReference type="InterPro" id="IPR050130">
    <property type="entry name" value="ClpA_ClpB"/>
</dbReference>
<evidence type="ECO:0000256" key="2">
    <source>
        <dbReference type="ARBA" id="ARBA00022840"/>
    </source>
</evidence>
<feature type="compositionally biased region" description="Polar residues" evidence="5">
    <location>
        <begin position="66"/>
        <end position="86"/>
    </location>
</feature>
<dbReference type="PROSITE" id="PS50151">
    <property type="entry name" value="UVR"/>
    <property type="match status" value="1"/>
</dbReference>
<organism evidence="7 8">
    <name type="scientific">Listeria marthii</name>
    <dbReference type="NCBI Taxonomy" id="529731"/>
    <lineage>
        <taxon>Bacteria</taxon>
        <taxon>Bacillati</taxon>
        <taxon>Bacillota</taxon>
        <taxon>Bacilli</taxon>
        <taxon>Bacillales</taxon>
        <taxon>Listeriaceae</taxon>
        <taxon>Listeria</taxon>
    </lineage>
</organism>
<dbReference type="FunFam" id="3.40.50.300:FF:000010">
    <property type="entry name" value="Chaperone clpB 1, putative"/>
    <property type="match status" value="1"/>
</dbReference>
<evidence type="ECO:0000256" key="1">
    <source>
        <dbReference type="ARBA" id="ARBA00022741"/>
    </source>
</evidence>
<feature type="domain" description="UVR" evidence="6">
    <location>
        <begin position="345"/>
        <end position="380"/>
    </location>
</feature>
<keyword evidence="3 4" id="KW-0143">Chaperone</keyword>
<gene>
    <name evidence="7" type="ORF">HCJ63_01165</name>
</gene>
<dbReference type="InterPro" id="IPR036876">
    <property type="entry name" value="UVR_dom_sf"/>
</dbReference>
<dbReference type="InterPro" id="IPR019489">
    <property type="entry name" value="Clp_ATPase_C"/>
</dbReference>
<dbReference type="FunFam" id="3.40.50.300:FF:000025">
    <property type="entry name" value="ATP-dependent Clp protease subunit"/>
    <property type="match status" value="1"/>
</dbReference>
<dbReference type="AlphaFoldDB" id="A0A842CNM9"/>
<dbReference type="GO" id="GO:0006508">
    <property type="term" value="P:proteolysis"/>
    <property type="evidence" value="ECO:0007669"/>
    <property type="project" value="UniProtKB-KW"/>
</dbReference>
<dbReference type="GO" id="GO:0005524">
    <property type="term" value="F:ATP binding"/>
    <property type="evidence" value="ECO:0007669"/>
    <property type="project" value="UniProtKB-KW"/>
</dbReference>
<protein>
    <submittedName>
        <fullName evidence="7">ATP-dependent Clp protease ATP-binding subunit</fullName>
    </submittedName>
</protein>
<dbReference type="Pfam" id="PF17871">
    <property type="entry name" value="AAA_lid_9"/>
    <property type="match status" value="1"/>
</dbReference>
<keyword evidence="2 4" id="KW-0067">ATP-binding</keyword>
<feature type="region of interest" description="Disordered" evidence="5">
    <location>
        <begin position="66"/>
        <end position="91"/>
    </location>
</feature>
<name>A0A842CNM9_9LIST</name>
<evidence type="ECO:0000256" key="4">
    <source>
        <dbReference type="RuleBase" id="RU004432"/>
    </source>
</evidence>
<accession>A0A842CNM9</accession>
<dbReference type="Pfam" id="PF07724">
    <property type="entry name" value="AAA_2"/>
    <property type="match status" value="1"/>
</dbReference>
<dbReference type="Pfam" id="PF10431">
    <property type="entry name" value="ClpB_D2-small"/>
    <property type="match status" value="1"/>
</dbReference>
<dbReference type="PANTHER" id="PTHR11638:SF175">
    <property type="entry name" value="ATP-DEPENDENT CLP PROTEASE, ATP-BINDING SUBUNIT CLPC"/>
    <property type="match status" value="1"/>
</dbReference>
<evidence type="ECO:0000313" key="7">
    <source>
        <dbReference type="EMBL" id="MBC1977088.1"/>
    </source>
</evidence>
<dbReference type="PROSITE" id="PS00870">
    <property type="entry name" value="CLPAB_1"/>
    <property type="match status" value="1"/>
</dbReference>
<dbReference type="CDD" id="cd00009">
    <property type="entry name" value="AAA"/>
    <property type="match status" value="1"/>
</dbReference>
<evidence type="ECO:0000313" key="8">
    <source>
        <dbReference type="Proteomes" id="UP000580683"/>
    </source>
</evidence>
<dbReference type="EMBL" id="JAASWI010000001">
    <property type="protein sequence ID" value="MBC1977088.1"/>
    <property type="molecule type" value="Genomic_DNA"/>
</dbReference>
<dbReference type="GO" id="GO:0016887">
    <property type="term" value="F:ATP hydrolysis activity"/>
    <property type="evidence" value="ECO:0007669"/>
    <property type="project" value="InterPro"/>
</dbReference>
<dbReference type="GO" id="GO:0008233">
    <property type="term" value="F:peptidase activity"/>
    <property type="evidence" value="ECO:0007669"/>
    <property type="project" value="UniProtKB-KW"/>
</dbReference>
<dbReference type="InterPro" id="IPR001943">
    <property type="entry name" value="UVR_dom"/>
</dbReference>
<keyword evidence="1 4" id="KW-0547">Nucleotide-binding</keyword>
<reference evidence="7 8" key="1">
    <citation type="submission" date="2020-03" db="EMBL/GenBank/DDBJ databases">
        <title>Soil Listeria distribution.</title>
        <authorList>
            <person name="Liao J."/>
            <person name="Wiedmann M."/>
        </authorList>
    </citation>
    <scope>NUCLEOTIDE SEQUENCE [LARGE SCALE GENOMIC DNA]</scope>
    <source>
        <strain evidence="7 8">FSL L7-0504</strain>
    </source>
</reference>